<dbReference type="GO" id="GO:0043571">
    <property type="term" value="P:maintenance of CRISPR repeat elements"/>
    <property type="evidence" value="ECO:0007669"/>
    <property type="project" value="UniProtKB-UniRule"/>
</dbReference>
<organism evidence="3 4">
    <name type="scientific">Gloeomargarita lithophora Alchichica-D10</name>
    <dbReference type="NCBI Taxonomy" id="1188229"/>
    <lineage>
        <taxon>Bacteria</taxon>
        <taxon>Bacillati</taxon>
        <taxon>Cyanobacteriota</taxon>
        <taxon>Cyanophyceae</taxon>
        <taxon>Gloeomargaritales</taxon>
        <taxon>Gloeomargaritaceae</taxon>
        <taxon>Gloeomargarita</taxon>
    </lineage>
</organism>
<protein>
    <recommendedName>
        <fullName evidence="2">pre-crRNA processing endonuclease</fullName>
        <ecNumber evidence="2">3.1.-.-</ecNumber>
    </recommendedName>
</protein>
<gene>
    <name evidence="3" type="ORF">GlitD10_1361</name>
</gene>
<comment type="function">
    <text evidence="2">CRISPR (clustered regularly interspaced short palindromic repeat) is an adaptive immune system that provides protection against mobile genetic elements (viruses, transposable elements and conjugative plasmids). CRISPR clusters contain spacers, sequences complementary to antecedent mobile elements, and target invading nucleic acids. CRISPR clusters are transcribed and processed into CRISPR RNA (crRNA).</text>
</comment>
<proteinExistence type="inferred from homology"/>
<dbReference type="GO" id="GO:0004519">
    <property type="term" value="F:endonuclease activity"/>
    <property type="evidence" value="ECO:0007669"/>
    <property type="project" value="UniProtKB-UniRule"/>
</dbReference>
<evidence type="ECO:0000256" key="1">
    <source>
        <dbReference type="ARBA" id="ARBA00023118"/>
    </source>
</evidence>
<evidence type="ECO:0000256" key="2">
    <source>
        <dbReference type="PIRNR" id="PIRNR029950"/>
    </source>
</evidence>
<dbReference type="GO" id="GO:0003723">
    <property type="term" value="F:RNA binding"/>
    <property type="evidence" value="ECO:0007669"/>
    <property type="project" value="UniProtKB-UniRule"/>
</dbReference>
<dbReference type="Gene3D" id="3.30.70.2660">
    <property type="match status" value="1"/>
</dbReference>
<evidence type="ECO:0000313" key="4">
    <source>
        <dbReference type="Proteomes" id="UP000180235"/>
    </source>
</evidence>
<dbReference type="RefSeq" id="WP_071455771.1">
    <property type="nucleotide sequence ID" value="NZ_CP017675.1"/>
</dbReference>
<dbReference type="EC" id="3.1.-.-" evidence="2"/>
<keyword evidence="4" id="KW-1185">Reference proteome</keyword>
<dbReference type="NCBIfam" id="TIGR01876">
    <property type="entry name" value="cas_Cas5d"/>
    <property type="match status" value="1"/>
</dbReference>
<keyword evidence="2" id="KW-0255">Endonuclease</keyword>
<keyword evidence="2" id="KW-0540">Nuclease</keyword>
<name>A0A1J0ACM3_9CYAN</name>
<evidence type="ECO:0000313" key="3">
    <source>
        <dbReference type="EMBL" id="APB33682.1"/>
    </source>
</evidence>
<dbReference type="InterPro" id="IPR013422">
    <property type="entry name" value="CRISPR-assoc_prot_Cas5_N"/>
</dbReference>
<dbReference type="Pfam" id="PF09704">
    <property type="entry name" value="Cas_Cas5d"/>
    <property type="match status" value="1"/>
</dbReference>
<dbReference type="OrthoDB" id="5621871at2"/>
<dbReference type="AlphaFoldDB" id="A0A1J0ACM3"/>
<keyword evidence="2" id="KW-0378">Hydrolase</keyword>
<keyword evidence="1 2" id="KW-0051">Antiviral defense</keyword>
<sequence length="219" mass="25645">MNRRPYRIKVTGEYALFTRPEVKAEPISYPIMTPTAAEGFLEAIFWKPEFRWLVLAIEMLQPVQYTNFTRNYIKDKQTPNKTIIANEVRVQTHQAVLKKVAYIIECDIQLLPHANDNIAKYCEQFERRMNSGGCFQQPYLGIREFIADFSWASCEDKAWADNRDCGRMPRKIRYIPDENGSIQWQDPVTQKYVKGRAETEWFNAVITNGRMECSENSIN</sequence>
<dbReference type="NCBIfam" id="TIGR02593">
    <property type="entry name" value="CRISPR_cas5"/>
    <property type="match status" value="1"/>
</dbReference>
<reference evidence="3 4" key="1">
    <citation type="submission" date="2016-10" db="EMBL/GenBank/DDBJ databases">
        <title>Description of Gloeomargarita lithophora gen. nov., sp. nov., a thylakoid-bearing basal-branching cyanobacterium with intracellular carbonates, and proposal for Gloeomargaritales ord. nov.</title>
        <authorList>
            <person name="Moreira D."/>
            <person name="Tavera R."/>
            <person name="Benzerara K."/>
            <person name="Skouri-Panet F."/>
            <person name="Couradeau E."/>
            <person name="Gerard E."/>
            <person name="Loussert C."/>
            <person name="Novelo E."/>
            <person name="Zivanovic Y."/>
            <person name="Lopez-Garcia P."/>
        </authorList>
    </citation>
    <scope>NUCLEOTIDE SEQUENCE [LARGE SCALE GENOMIC DNA]</scope>
    <source>
        <strain evidence="3 4">D10</strain>
    </source>
</reference>
<dbReference type="GO" id="GO:0016787">
    <property type="term" value="F:hydrolase activity"/>
    <property type="evidence" value="ECO:0007669"/>
    <property type="project" value="UniProtKB-KW"/>
</dbReference>
<keyword evidence="2" id="KW-0694">RNA-binding</keyword>
<dbReference type="Proteomes" id="UP000180235">
    <property type="component" value="Chromosome"/>
</dbReference>
<dbReference type="STRING" id="1188229.GlitD10_1361"/>
<dbReference type="EMBL" id="CP017675">
    <property type="protein sequence ID" value="APB33682.1"/>
    <property type="molecule type" value="Genomic_DNA"/>
</dbReference>
<dbReference type="KEGG" id="glt:GlitD10_1361"/>
<dbReference type="PIRSF" id="PIRSF029950">
    <property type="entry name" value="Cas_CT1134"/>
    <property type="match status" value="1"/>
</dbReference>
<dbReference type="GO" id="GO:0051607">
    <property type="term" value="P:defense response to virus"/>
    <property type="evidence" value="ECO:0007669"/>
    <property type="project" value="UniProtKB-UniRule"/>
</dbReference>
<dbReference type="InterPro" id="IPR021124">
    <property type="entry name" value="CRISPR-assoc_prot_Cas5"/>
</dbReference>
<comment type="similarity">
    <text evidence="2">Belongs to the CRISPR-associated protein Cas5 family. Subtype I-C/Dvulg subfamily.</text>
</comment>
<accession>A0A1J0ACM3</accession>
<dbReference type="InterPro" id="IPR010155">
    <property type="entry name" value="CRISPR-assoc_prot_Cas5d"/>
</dbReference>